<protein>
    <submittedName>
        <fullName evidence="5">DUF1735 domain-containing protein</fullName>
    </submittedName>
</protein>
<dbReference type="Gene3D" id="3.20.20.80">
    <property type="entry name" value="Glycosidases"/>
    <property type="match status" value="1"/>
</dbReference>
<dbReference type="Proteomes" id="UP000284161">
    <property type="component" value="Unassembled WGS sequence"/>
</dbReference>
<feature type="signal peptide" evidence="3">
    <location>
        <begin position="1"/>
        <end position="29"/>
    </location>
</feature>
<dbReference type="EMBL" id="QRUB01000007">
    <property type="protein sequence ID" value="RGR27780.1"/>
    <property type="molecule type" value="Genomic_DNA"/>
</dbReference>
<dbReference type="GO" id="GO:0004553">
    <property type="term" value="F:hydrolase activity, hydrolyzing O-glycosyl compounds"/>
    <property type="evidence" value="ECO:0007669"/>
    <property type="project" value="InterPro"/>
</dbReference>
<name>A0A3E4UNC6_BACSE</name>
<dbReference type="CDD" id="cd06542">
    <property type="entry name" value="GH18_EndoS-like"/>
    <property type="match status" value="1"/>
</dbReference>
<dbReference type="Pfam" id="PF08522">
    <property type="entry name" value="BT_3987-like_N"/>
    <property type="match status" value="1"/>
</dbReference>
<dbReference type="PROSITE" id="PS01095">
    <property type="entry name" value="GH18_1"/>
    <property type="match status" value="1"/>
</dbReference>
<dbReference type="GO" id="GO:0005975">
    <property type="term" value="P:carbohydrate metabolic process"/>
    <property type="evidence" value="ECO:0007669"/>
    <property type="project" value="InterPro"/>
</dbReference>
<sequence>MRYMKIGTLISAGVLMLSSMILNSGCSEAGNGRKLTTENPGAIFGEVKSAAGAKMLTPIALRGDKKATGHLFFELSEPAEQEVAVTFKLDSRILDAYNQLNGTGYTMYPADKLLLENNGNVVVEAGKSKSATLALDILPGGTEGATYAVAVSAVATAGTEKHTDNKAFIYLVKPLAAMPEVNAGRKVKNLCYVEVNRESMLNAGEYTMKSDKAPFFDIASVFAANIRLSADDVPYVSCNEQTRFVLDNIERTVRPLQAKGIRVHLSILGDHTAAGMRSLSKDAARAFAKDLKAYIDIYGFDGIDFDDEYSTYATDQAVEPYIPSDAVAPSIEECTSQRYADLVYESRKLMPDKTIGIYWYAGYDYPVGTVEGKTVDELIDYSIYGYYGKWKAIPADTVSIAKQCPYAIEVTTARGDVKIDDDCLKNIRQNGWGYFAVYDLNNERSYEKEFSRISRLLYDDEVEWSGKQYERTGW</sequence>
<evidence type="ECO:0000313" key="5">
    <source>
        <dbReference type="EMBL" id="RGM12544.1"/>
    </source>
</evidence>
<keyword evidence="1" id="KW-0378">Hydrolase</keyword>
<evidence type="ECO:0000256" key="1">
    <source>
        <dbReference type="ARBA" id="ARBA00022801"/>
    </source>
</evidence>
<gene>
    <name evidence="6" type="ORF">DWY58_09185</name>
    <name evidence="5" type="ORF">DXC34_10820</name>
</gene>
<keyword evidence="3" id="KW-0732">Signal</keyword>
<accession>A0A3E4UNC6</accession>
<evidence type="ECO:0000259" key="4">
    <source>
        <dbReference type="PROSITE" id="PS51910"/>
    </source>
</evidence>
<dbReference type="InterPro" id="IPR001223">
    <property type="entry name" value="Glyco_hydro18_cat"/>
</dbReference>
<evidence type="ECO:0000313" key="8">
    <source>
        <dbReference type="Proteomes" id="UP000284161"/>
    </source>
</evidence>
<proteinExistence type="predicted"/>
<dbReference type="SUPFAM" id="SSF51445">
    <property type="entry name" value="(Trans)glycosidases"/>
    <property type="match status" value="1"/>
</dbReference>
<dbReference type="InterPro" id="IPR017853">
    <property type="entry name" value="GH"/>
</dbReference>
<dbReference type="InterPro" id="IPR013728">
    <property type="entry name" value="BT_3987-like_N"/>
</dbReference>
<dbReference type="AlphaFoldDB" id="A0A3E4UNC6"/>
<comment type="caution">
    <text evidence="5">The sequence shown here is derived from an EMBL/GenBank/DDBJ whole genome shotgun (WGS) entry which is preliminary data.</text>
</comment>
<evidence type="ECO:0000256" key="3">
    <source>
        <dbReference type="SAM" id="SignalP"/>
    </source>
</evidence>
<evidence type="ECO:0000256" key="2">
    <source>
        <dbReference type="ARBA" id="ARBA00023295"/>
    </source>
</evidence>
<dbReference type="InterPro" id="IPR001579">
    <property type="entry name" value="Glyco_hydro_18_chit_AS"/>
</dbReference>
<feature type="domain" description="GH18" evidence="4">
    <location>
        <begin position="187"/>
        <end position="474"/>
    </location>
</feature>
<evidence type="ECO:0000313" key="7">
    <source>
        <dbReference type="Proteomes" id="UP000261223"/>
    </source>
</evidence>
<dbReference type="Gene3D" id="2.60.40.1740">
    <property type="entry name" value="hypothetical protein (bacova_03559)"/>
    <property type="match status" value="1"/>
</dbReference>
<feature type="chain" id="PRO_5033375409" evidence="3">
    <location>
        <begin position="30"/>
        <end position="474"/>
    </location>
</feature>
<reference evidence="7 8" key="1">
    <citation type="submission" date="2018-08" db="EMBL/GenBank/DDBJ databases">
        <title>A genome reference for cultivated species of the human gut microbiota.</title>
        <authorList>
            <person name="Zou Y."/>
            <person name="Xue W."/>
            <person name="Luo G."/>
        </authorList>
    </citation>
    <scope>NUCLEOTIDE SEQUENCE [LARGE SCALE GENOMIC DNA]</scope>
    <source>
        <strain evidence="6 8">AF25-6</strain>
        <strain evidence="5 7">TF03-6</strain>
    </source>
</reference>
<keyword evidence="2" id="KW-0326">Glycosidase</keyword>
<dbReference type="RefSeq" id="WP_117741959.1">
    <property type="nucleotide sequence ID" value="NZ_QRUB01000007.1"/>
</dbReference>
<organism evidence="5 7">
    <name type="scientific">Bacteroides stercoris</name>
    <dbReference type="NCBI Taxonomy" id="46506"/>
    <lineage>
        <taxon>Bacteria</taxon>
        <taxon>Pseudomonadati</taxon>
        <taxon>Bacteroidota</taxon>
        <taxon>Bacteroidia</taxon>
        <taxon>Bacteroidales</taxon>
        <taxon>Bacteroidaceae</taxon>
        <taxon>Bacteroides</taxon>
    </lineage>
</organism>
<evidence type="ECO:0000313" key="6">
    <source>
        <dbReference type="EMBL" id="RGR27780.1"/>
    </source>
</evidence>
<dbReference type="EMBL" id="QSSV01000013">
    <property type="protein sequence ID" value="RGM12544.1"/>
    <property type="molecule type" value="Genomic_DNA"/>
</dbReference>
<dbReference type="Proteomes" id="UP000261223">
    <property type="component" value="Unassembled WGS sequence"/>
</dbReference>
<dbReference type="PROSITE" id="PS51910">
    <property type="entry name" value="GH18_2"/>
    <property type="match status" value="1"/>
</dbReference>